<sequence length="267" mass="29410">MRRIPWLGIITFIVLLFVISPLIVIIPTSFTDSNFLTFPPEGVSMRWYEKILDRPQFVDAFKYSLKLAVISAAAATVVGTIAALAISKFKFPGRKFISALLLSPLTVPAIIIGIAALIFFTRISIAGTFAGLLLAHILISIPYVVRLVLTGLSTYDYTLERAAYMLGANSMRVFWDITLPLVRPAVLSGFIFSFLTSFDNVTVSLFLVTPTSTTLPLAIFSYMKEILDPLVASISSVVILLSVVFIFLLEKVYGLDRLFGVNTQSHS</sequence>
<evidence type="ECO:0000256" key="3">
    <source>
        <dbReference type="ARBA" id="ARBA00022475"/>
    </source>
</evidence>
<dbReference type="Proteomes" id="UP000574133">
    <property type="component" value="Unassembled WGS sequence"/>
</dbReference>
<reference evidence="10 11" key="1">
    <citation type="submission" date="2020-08" db="EMBL/GenBank/DDBJ databases">
        <title>Cohnella phylogeny.</title>
        <authorList>
            <person name="Dunlap C."/>
        </authorList>
    </citation>
    <scope>NUCLEOTIDE SEQUENCE [LARGE SCALE GENOMIC DNA]</scope>
    <source>
        <strain evidence="10 11">DSM 103658</strain>
    </source>
</reference>
<organism evidence="10 11">
    <name type="scientific">Cohnella lubricantis</name>
    <dbReference type="NCBI Taxonomy" id="2163172"/>
    <lineage>
        <taxon>Bacteria</taxon>
        <taxon>Bacillati</taxon>
        <taxon>Bacillota</taxon>
        <taxon>Bacilli</taxon>
        <taxon>Bacillales</taxon>
        <taxon>Paenibacillaceae</taxon>
        <taxon>Cohnella</taxon>
    </lineage>
</organism>
<feature type="domain" description="ABC transmembrane type-1" evidence="9">
    <location>
        <begin position="61"/>
        <end position="249"/>
    </location>
</feature>
<feature type="transmembrane region" description="Helical" evidence="8">
    <location>
        <begin position="201"/>
        <end position="223"/>
    </location>
</feature>
<evidence type="ECO:0000256" key="2">
    <source>
        <dbReference type="ARBA" id="ARBA00022448"/>
    </source>
</evidence>
<dbReference type="InterPro" id="IPR035906">
    <property type="entry name" value="MetI-like_sf"/>
</dbReference>
<keyword evidence="7 8" id="KW-0472">Membrane</keyword>
<feature type="transmembrane region" description="Helical" evidence="8">
    <location>
        <begin position="7"/>
        <end position="30"/>
    </location>
</feature>
<feature type="transmembrane region" description="Helical" evidence="8">
    <location>
        <begin position="99"/>
        <end position="123"/>
    </location>
</feature>
<keyword evidence="3" id="KW-1003">Cell membrane</keyword>
<gene>
    <name evidence="10" type="ORF">H4Q31_16460</name>
</gene>
<dbReference type="PANTHER" id="PTHR43357">
    <property type="entry name" value="INNER MEMBRANE ABC TRANSPORTER PERMEASE PROTEIN YDCV"/>
    <property type="match status" value="1"/>
</dbReference>
<keyword evidence="6 8" id="KW-1133">Transmembrane helix</keyword>
<dbReference type="EMBL" id="JACJVN010000063">
    <property type="protein sequence ID" value="MBB6678883.1"/>
    <property type="molecule type" value="Genomic_DNA"/>
</dbReference>
<keyword evidence="11" id="KW-1185">Reference proteome</keyword>
<proteinExistence type="inferred from homology"/>
<evidence type="ECO:0000256" key="5">
    <source>
        <dbReference type="ARBA" id="ARBA00022692"/>
    </source>
</evidence>
<evidence type="ECO:0000313" key="10">
    <source>
        <dbReference type="EMBL" id="MBB6678883.1"/>
    </source>
</evidence>
<dbReference type="SUPFAM" id="SSF161098">
    <property type="entry name" value="MetI-like"/>
    <property type="match status" value="1"/>
</dbReference>
<dbReference type="Pfam" id="PF00528">
    <property type="entry name" value="BPD_transp_1"/>
    <property type="match status" value="1"/>
</dbReference>
<accession>A0A841TBN5</accession>
<dbReference type="RefSeq" id="WP_185180150.1">
    <property type="nucleotide sequence ID" value="NZ_CBCSEP010000001.1"/>
</dbReference>
<dbReference type="InterPro" id="IPR000515">
    <property type="entry name" value="MetI-like"/>
</dbReference>
<evidence type="ECO:0000256" key="8">
    <source>
        <dbReference type="RuleBase" id="RU363032"/>
    </source>
</evidence>
<name>A0A841TBN5_9BACL</name>
<keyword evidence="2 8" id="KW-0813">Transport</keyword>
<dbReference type="CDD" id="cd06261">
    <property type="entry name" value="TM_PBP2"/>
    <property type="match status" value="1"/>
</dbReference>
<evidence type="ECO:0000256" key="4">
    <source>
        <dbReference type="ARBA" id="ARBA00022519"/>
    </source>
</evidence>
<keyword evidence="4" id="KW-0997">Cell inner membrane</keyword>
<comment type="similarity">
    <text evidence="8">Belongs to the binding-protein-dependent transport system permease family.</text>
</comment>
<evidence type="ECO:0000256" key="6">
    <source>
        <dbReference type="ARBA" id="ARBA00022989"/>
    </source>
</evidence>
<feature type="transmembrane region" description="Helical" evidence="8">
    <location>
        <begin position="129"/>
        <end position="152"/>
    </location>
</feature>
<evidence type="ECO:0000256" key="7">
    <source>
        <dbReference type="ARBA" id="ARBA00023136"/>
    </source>
</evidence>
<dbReference type="GO" id="GO:0005886">
    <property type="term" value="C:plasma membrane"/>
    <property type="evidence" value="ECO:0007669"/>
    <property type="project" value="UniProtKB-SubCell"/>
</dbReference>
<protein>
    <submittedName>
        <fullName evidence="10">ABC transporter permease</fullName>
    </submittedName>
</protein>
<dbReference type="Gene3D" id="1.10.3720.10">
    <property type="entry name" value="MetI-like"/>
    <property type="match status" value="1"/>
</dbReference>
<evidence type="ECO:0000256" key="1">
    <source>
        <dbReference type="ARBA" id="ARBA00004429"/>
    </source>
</evidence>
<feature type="transmembrane region" description="Helical" evidence="8">
    <location>
        <begin position="173"/>
        <end position="195"/>
    </location>
</feature>
<dbReference type="PANTHER" id="PTHR43357:SF4">
    <property type="entry name" value="INNER MEMBRANE ABC TRANSPORTER PERMEASE PROTEIN YDCV"/>
    <property type="match status" value="1"/>
</dbReference>
<feature type="transmembrane region" description="Helical" evidence="8">
    <location>
        <begin position="67"/>
        <end position="87"/>
    </location>
</feature>
<comment type="caution">
    <text evidence="10">The sequence shown here is derived from an EMBL/GenBank/DDBJ whole genome shotgun (WGS) entry which is preliminary data.</text>
</comment>
<dbReference type="PROSITE" id="PS50928">
    <property type="entry name" value="ABC_TM1"/>
    <property type="match status" value="1"/>
</dbReference>
<keyword evidence="5 8" id="KW-0812">Transmembrane</keyword>
<evidence type="ECO:0000313" key="11">
    <source>
        <dbReference type="Proteomes" id="UP000574133"/>
    </source>
</evidence>
<comment type="subcellular location">
    <subcellularLocation>
        <location evidence="1">Cell inner membrane</location>
        <topology evidence="1">Multi-pass membrane protein</topology>
    </subcellularLocation>
    <subcellularLocation>
        <location evidence="8">Cell membrane</location>
        <topology evidence="8">Multi-pass membrane protein</topology>
    </subcellularLocation>
</comment>
<dbReference type="AlphaFoldDB" id="A0A841TBN5"/>
<feature type="transmembrane region" description="Helical" evidence="8">
    <location>
        <begin position="230"/>
        <end position="249"/>
    </location>
</feature>
<evidence type="ECO:0000259" key="9">
    <source>
        <dbReference type="PROSITE" id="PS50928"/>
    </source>
</evidence>
<dbReference type="GO" id="GO:0055085">
    <property type="term" value="P:transmembrane transport"/>
    <property type="evidence" value="ECO:0007669"/>
    <property type="project" value="InterPro"/>
</dbReference>